<keyword evidence="1" id="KW-1133">Transmembrane helix</keyword>
<dbReference type="EMBL" id="ML737126">
    <property type="protein sequence ID" value="KAE8343916.1"/>
    <property type="molecule type" value="Genomic_DNA"/>
</dbReference>
<protein>
    <submittedName>
        <fullName evidence="2">Uncharacterized protein</fullName>
    </submittedName>
</protein>
<reference evidence="2" key="1">
    <citation type="submission" date="2019-04" db="EMBL/GenBank/DDBJ databases">
        <title>Friends and foes A comparative genomics study of 23 Aspergillus species from section Flavi.</title>
        <authorList>
            <consortium name="DOE Joint Genome Institute"/>
            <person name="Kjaerbolling I."/>
            <person name="Vesth T."/>
            <person name="Frisvad J.C."/>
            <person name="Nybo J.L."/>
            <person name="Theobald S."/>
            <person name="Kildgaard S."/>
            <person name="Isbrandt T."/>
            <person name="Kuo A."/>
            <person name="Sato A."/>
            <person name="Lyhne E.K."/>
            <person name="Kogle M.E."/>
            <person name="Wiebenga A."/>
            <person name="Kun R.S."/>
            <person name="Lubbers R.J."/>
            <person name="Makela M.R."/>
            <person name="Barry K."/>
            <person name="Chovatia M."/>
            <person name="Clum A."/>
            <person name="Daum C."/>
            <person name="Haridas S."/>
            <person name="He G."/>
            <person name="LaButti K."/>
            <person name="Lipzen A."/>
            <person name="Mondo S."/>
            <person name="Riley R."/>
            <person name="Salamov A."/>
            <person name="Simmons B.A."/>
            <person name="Magnuson J.K."/>
            <person name="Henrissat B."/>
            <person name="Mortensen U.H."/>
            <person name="Larsen T.O."/>
            <person name="Devries R.P."/>
            <person name="Grigoriev I.V."/>
            <person name="Machida M."/>
            <person name="Baker S.E."/>
            <person name="Andersen M.R."/>
        </authorList>
    </citation>
    <scope>NUCLEOTIDE SEQUENCE</scope>
    <source>
        <strain evidence="2">CBS 117612</strain>
    </source>
</reference>
<gene>
    <name evidence="2" type="ORF">BDV24DRAFT_127801</name>
</gene>
<keyword evidence="1" id="KW-0472">Membrane</keyword>
<name>A0A5N6YH94_9EURO</name>
<evidence type="ECO:0000256" key="1">
    <source>
        <dbReference type="SAM" id="Phobius"/>
    </source>
</evidence>
<feature type="transmembrane region" description="Helical" evidence="1">
    <location>
        <begin position="68"/>
        <end position="88"/>
    </location>
</feature>
<keyword evidence="1" id="KW-0812">Transmembrane</keyword>
<organism evidence="2">
    <name type="scientific">Aspergillus arachidicola</name>
    <dbReference type="NCBI Taxonomy" id="656916"/>
    <lineage>
        <taxon>Eukaryota</taxon>
        <taxon>Fungi</taxon>
        <taxon>Dikarya</taxon>
        <taxon>Ascomycota</taxon>
        <taxon>Pezizomycotina</taxon>
        <taxon>Eurotiomycetes</taxon>
        <taxon>Eurotiomycetidae</taxon>
        <taxon>Eurotiales</taxon>
        <taxon>Aspergillaceae</taxon>
        <taxon>Aspergillus</taxon>
        <taxon>Aspergillus subgen. Circumdati</taxon>
    </lineage>
</organism>
<accession>A0A5N6YH94</accession>
<proteinExistence type="predicted"/>
<dbReference type="Proteomes" id="UP000325558">
    <property type="component" value="Unassembled WGS sequence"/>
</dbReference>
<evidence type="ECO:0000313" key="2">
    <source>
        <dbReference type="EMBL" id="KAE8343916.1"/>
    </source>
</evidence>
<feature type="non-terminal residue" evidence="2">
    <location>
        <position position="91"/>
    </location>
</feature>
<dbReference type="AlphaFoldDB" id="A0A5N6YH94"/>
<sequence>MVQQGTTKEVIMINRQSIPPAYITFKLLQEVAGNPSQFKRGLKSGAAHFELTNDGTRRNKIRNERNSFQPQLAVALCFLFFFFFPFPFPSH</sequence>